<evidence type="ECO:0000256" key="1">
    <source>
        <dbReference type="ARBA" id="ARBA00009156"/>
    </source>
</evidence>
<comment type="caution">
    <text evidence="6">The sequence shown here is derived from an EMBL/GenBank/DDBJ whole genome shotgun (WGS) entry which is preliminary data.</text>
</comment>
<evidence type="ECO:0008006" key="8">
    <source>
        <dbReference type="Google" id="ProtNLM"/>
    </source>
</evidence>
<evidence type="ECO:0000313" key="6">
    <source>
        <dbReference type="EMBL" id="MBC8569460.1"/>
    </source>
</evidence>
<dbReference type="GO" id="GO:0016301">
    <property type="term" value="F:kinase activity"/>
    <property type="evidence" value="ECO:0007669"/>
    <property type="project" value="UniProtKB-KW"/>
</dbReference>
<keyword evidence="2" id="KW-0808">Transferase</keyword>
<dbReference type="PIRSF" id="PIRSF000538">
    <property type="entry name" value="GlpK"/>
    <property type="match status" value="1"/>
</dbReference>
<evidence type="ECO:0000259" key="4">
    <source>
        <dbReference type="Pfam" id="PF00370"/>
    </source>
</evidence>
<dbReference type="PANTHER" id="PTHR43095:SF5">
    <property type="entry name" value="XYLULOSE KINASE"/>
    <property type="match status" value="1"/>
</dbReference>
<gene>
    <name evidence="6" type="ORF">H8709_01265</name>
</gene>
<dbReference type="InterPro" id="IPR000577">
    <property type="entry name" value="Carb_kinase_FGGY"/>
</dbReference>
<evidence type="ECO:0000256" key="3">
    <source>
        <dbReference type="ARBA" id="ARBA00022777"/>
    </source>
</evidence>
<protein>
    <recommendedName>
        <fullName evidence="8">Carbohydrate kinase</fullName>
    </recommendedName>
</protein>
<sequence length="502" mass="55260">MALAGLDIGTSGCKFSIMDEAGQIFGTAYHPYEAVREGGCHELDGNVLWEAAQWVIKEAASQCPGVLVEAFAVSTLGESAFPFDKDENIIGRGALVTDTRGMKECGEISEKLGGPERMVEMTSMVPRCTVTIGKVLWIKRHTDIYERATKFLLTEDMMIYLLTGKRGMSYSTAARTMAFDNRTKQWSKEVFDAAGIDMNLFSPVYPSGTVIGTVKPELAKELGLSPETKVCTGGMDQACCAIGSGLFKPGICLDVTGTCQCNVVYTEKFMDPRPVVENVFNVIPDALDGGHYIFDGAPSGGVLLQWFRDNLDKFDKQLAKDQQTDFYKMMDAKVKEGPSGLLITPDFSGMLRPDRTDRQAVFLGVSLETKPVDIYRGLMEGLAFRQRMMFEVFEENGVPINEVHATGGGSKSPVWMQLKADITGRKYTSIKTSEAGTVGCALLAGLALGKFPSLREGAKNFVRLGKTYTPNPEMQAAYEKYYQRFRKIGPMVDEILRDEIDK</sequence>
<evidence type="ECO:0000313" key="7">
    <source>
        <dbReference type="Proteomes" id="UP000660861"/>
    </source>
</evidence>
<reference evidence="6" key="1">
    <citation type="submission" date="2020-08" db="EMBL/GenBank/DDBJ databases">
        <title>Genome public.</title>
        <authorList>
            <person name="Liu C."/>
            <person name="Sun Q."/>
        </authorList>
    </citation>
    <scope>NUCLEOTIDE SEQUENCE</scope>
    <source>
        <strain evidence="6">NSJ-54</strain>
    </source>
</reference>
<proteinExistence type="inferred from homology"/>
<evidence type="ECO:0000256" key="2">
    <source>
        <dbReference type="ARBA" id="ARBA00022679"/>
    </source>
</evidence>
<dbReference type="InterPro" id="IPR043129">
    <property type="entry name" value="ATPase_NBD"/>
</dbReference>
<accession>A0A926IAU2</accession>
<dbReference type="RefSeq" id="WP_262396558.1">
    <property type="nucleotide sequence ID" value="NZ_JACRTC010000001.1"/>
</dbReference>
<keyword evidence="3" id="KW-0418">Kinase</keyword>
<dbReference type="InterPro" id="IPR018484">
    <property type="entry name" value="FGGY_N"/>
</dbReference>
<feature type="domain" description="Carbohydrate kinase FGGY N-terminal" evidence="4">
    <location>
        <begin position="4"/>
        <end position="243"/>
    </location>
</feature>
<keyword evidence="7" id="KW-1185">Reference proteome</keyword>
<dbReference type="AlphaFoldDB" id="A0A926IAU2"/>
<dbReference type="Pfam" id="PF00370">
    <property type="entry name" value="FGGY_N"/>
    <property type="match status" value="1"/>
</dbReference>
<dbReference type="EMBL" id="JACRTC010000001">
    <property type="protein sequence ID" value="MBC8569460.1"/>
    <property type="molecule type" value="Genomic_DNA"/>
</dbReference>
<feature type="domain" description="Carbohydrate kinase FGGY C-terminal" evidence="5">
    <location>
        <begin position="255"/>
        <end position="447"/>
    </location>
</feature>
<dbReference type="SUPFAM" id="SSF53067">
    <property type="entry name" value="Actin-like ATPase domain"/>
    <property type="match status" value="2"/>
</dbReference>
<evidence type="ECO:0000259" key="5">
    <source>
        <dbReference type="Pfam" id="PF02782"/>
    </source>
</evidence>
<comment type="similarity">
    <text evidence="1">Belongs to the FGGY kinase family.</text>
</comment>
<dbReference type="Gene3D" id="3.30.420.40">
    <property type="match status" value="2"/>
</dbReference>
<dbReference type="InterPro" id="IPR050406">
    <property type="entry name" value="FGGY_Carb_Kinase"/>
</dbReference>
<dbReference type="PANTHER" id="PTHR43095">
    <property type="entry name" value="SUGAR KINASE"/>
    <property type="match status" value="1"/>
</dbReference>
<dbReference type="CDD" id="cd07773">
    <property type="entry name" value="ASKHA_NBD_FGGY_FK"/>
    <property type="match status" value="1"/>
</dbReference>
<dbReference type="Proteomes" id="UP000660861">
    <property type="component" value="Unassembled WGS sequence"/>
</dbReference>
<dbReference type="Pfam" id="PF02782">
    <property type="entry name" value="FGGY_C"/>
    <property type="match status" value="1"/>
</dbReference>
<organism evidence="6 7">
    <name type="scientific">Zongyangia hominis</name>
    <dbReference type="NCBI Taxonomy" id="2763677"/>
    <lineage>
        <taxon>Bacteria</taxon>
        <taxon>Bacillati</taxon>
        <taxon>Bacillota</taxon>
        <taxon>Clostridia</taxon>
        <taxon>Eubacteriales</taxon>
        <taxon>Oscillospiraceae</taxon>
        <taxon>Zongyangia</taxon>
    </lineage>
</organism>
<dbReference type="InterPro" id="IPR018485">
    <property type="entry name" value="FGGY_C"/>
</dbReference>
<dbReference type="GO" id="GO:0005975">
    <property type="term" value="P:carbohydrate metabolic process"/>
    <property type="evidence" value="ECO:0007669"/>
    <property type="project" value="InterPro"/>
</dbReference>
<name>A0A926IAU2_9FIRM</name>